<feature type="region of interest" description="Disordered" evidence="1">
    <location>
        <begin position="1"/>
        <end position="176"/>
    </location>
</feature>
<feature type="region of interest" description="Disordered" evidence="1">
    <location>
        <begin position="208"/>
        <end position="288"/>
    </location>
</feature>
<evidence type="ECO:0000256" key="1">
    <source>
        <dbReference type="SAM" id="MobiDB-lite"/>
    </source>
</evidence>
<accession>A0AAD4ENZ1</accession>
<feature type="compositionally biased region" description="Polar residues" evidence="1">
    <location>
        <begin position="52"/>
        <end position="70"/>
    </location>
</feature>
<gene>
    <name evidence="2" type="ORF">NEMBOFW57_009385</name>
</gene>
<organism evidence="2 3">
    <name type="scientific">Staphylotrichum longicolle</name>
    <dbReference type="NCBI Taxonomy" id="669026"/>
    <lineage>
        <taxon>Eukaryota</taxon>
        <taxon>Fungi</taxon>
        <taxon>Dikarya</taxon>
        <taxon>Ascomycota</taxon>
        <taxon>Pezizomycotina</taxon>
        <taxon>Sordariomycetes</taxon>
        <taxon>Sordariomycetidae</taxon>
        <taxon>Sordariales</taxon>
        <taxon>Chaetomiaceae</taxon>
        <taxon>Staphylotrichum</taxon>
    </lineage>
</organism>
<feature type="compositionally biased region" description="Basic and acidic residues" evidence="1">
    <location>
        <begin position="142"/>
        <end position="158"/>
    </location>
</feature>
<dbReference type="Proteomes" id="UP001197093">
    <property type="component" value="Unassembled WGS sequence"/>
</dbReference>
<feature type="compositionally biased region" description="Basic residues" evidence="1">
    <location>
        <begin position="226"/>
        <end position="236"/>
    </location>
</feature>
<feature type="compositionally biased region" description="Low complexity" evidence="1">
    <location>
        <begin position="92"/>
        <end position="111"/>
    </location>
</feature>
<dbReference type="EMBL" id="JAHCVI010000005">
    <property type="protein sequence ID" value="KAG7284773.1"/>
    <property type="molecule type" value="Genomic_DNA"/>
</dbReference>
<proteinExistence type="predicted"/>
<reference evidence="2" key="1">
    <citation type="submission" date="2023-02" db="EMBL/GenBank/DDBJ databases">
        <authorList>
            <person name="Palmer J.M."/>
        </authorList>
    </citation>
    <scope>NUCLEOTIDE SEQUENCE</scope>
    <source>
        <strain evidence="2">FW57</strain>
    </source>
</reference>
<evidence type="ECO:0000313" key="3">
    <source>
        <dbReference type="Proteomes" id="UP001197093"/>
    </source>
</evidence>
<comment type="caution">
    <text evidence="2">The sequence shown here is derived from an EMBL/GenBank/DDBJ whole genome shotgun (WGS) entry which is preliminary data.</text>
</comment>
<dbReference type="AlphaFoldDB" id="A0AAD4ENZ1"/>
<sequence>MKRIPRVKNKVASEQPVKTGEVKPKASGSQRSQAVKKGKAEQDNGLDPVTDDQAQPSITVASASHPSSVPTKAASRSRRPKAPDFYEIVDTSSEPNSESSSEPASESTPLPIDRPQLTPKVPWNLYGITDTASPNAIPEPATETKRNNPRPAKGETKSAEQGISHRNLSDLPLSRKETRRTAAAEYILIPDWPDPDLSLDPHDKLMSEDYIPLSPDAIPHGLQPRRGPKAKPRKQRLPPLSTSTTDAPRPTDAPKDSDTPEAAGTPFPSPTSPPLDVQQPPEADPAIWNLGTNPSPVHAIRTTPVCPGTVYCEACFRDEMARWTRIRDRVVRVLHLLGGDEALRELRVLGWEAEEAGKRAGC</sequence>
<protein>
    <submittedName>
        <fullName evidence="2">Uncharacterized protein</fullName>
    </submittedName>
</protein>
<keyword evidence="3" id="KW-1185">Reference proteome</keyword>
<name>A0AAD4ENZ1_9PEZI</name>
<evidence type="ECO:0000313" key="2">
    <source>
        <dbReference type="EMBL" id="KAG7284773.1"/>
    </source>
</evidence>